<dbReference type="InterPro" id="IPR008331">
    <property type="entry name" value="Ferritin_DPS_dom"/>
</dbReference>
<comment type="similarity">
    <text evidence="1 2">Belongs to the Dps family.</text>
</comment>
<sequence length="157" mass="17361">MTTEMLTQTDAQAANLTKVLNKQVANWTVLYTKLHNYHWFVKGSDFFTLHAKFEELYTEGAGYLDELAERILTLGGSPVATLKEALAVASIQEANGGESAAQMVESVFADFGTLISELNDGIAIAEENHDDATADMLLGIRQSLEKHNWMFRAYLGK</sequence>
<feature type="domain" description="Ferritin/DPS" evidence="3">
    <location>
        <begin position="18"/>
        <end position="157"/>
    </location>
</feature>
<organism evidence="4 5">
    <name type="scientific">Xylanibacillus composti</name>
    <dbReference type="NCBI Taxonomy" id="1572762"/>
    <lineage>
        <taxon>Bacteria</taxon>
        <taxon>Bacillati</taxon>
        <taxon>Bacillota</taxon>
        <taxon>Bacilli</taxon>
        <taxon>Bacillales</taxon>
        <taxon>Paenibacillaceae</taxon>
        <taxon>Xylanibacillus</taxon>
    </lineage>
</organism>
<dbReference type="RefSeq" id="WP_213412032.1">
    <property type="nucleotide sequence ID" value="NZ_BOVK01000025.1"/>
</dbReference>
<dbReference type="Gene3D" id="1.20.1260.10">
    <property type="match status" value="1"/>
</dbReference>
<dbReference type="PROSITE" id="PS00818">
    <property type="entry name" value="DPS_1"/>
    <property type="match status" value="1"/>
</dbReference>
<dbReference type="SUPFAM" id="SSF47240">
    <property type="entry name" value="Ferritin-like"/>
    <property type="match status" value="1"/>
</dbReference>
<dbReference type="Pfam" id="PF00210">
    <property type="entry name" value="Ferritin"/>
    <property type="match status" value="1"/>
</dbReference>
<dbReference type="AlphaFoldDB" id="A0A8J4H1I7"/>
<dbReference type="InterPro" id="IPR023188">
    <property type="entry name" value="DPS_DNA-bd_CS"/>
</dbReference>
<reference evidence="4" key="1">
    <citation type="submission" date="2021-04" db="EMBL/GenBank/DDBJ databases">
        <title>Draft genome sequence of Xylanibacillus composti strain K13.</title>
        <authorList>
            <person name="Uke A."/>
            <person name="Chhe C."/>
            <person name="Baramee S."/>
            <person name="Kosugi A."/>
        </authorList>
    </citation>
    <scope>NUCLEOTIDE SEQUENCE</scope>
    <source>
        <strain evidence="4">K13</strain>
    </source>
</reference>
<evidence type="ECO:0000313" key="4">
    <source>
        <dbReference type="EMBL" id="GIQ69227.1"/>
    </source>
</evidence>
<gene>
    <name evidence="4" type="primary">dps</name>
    <name evidence="4" type="ORF">XYCOK13_20510</name>
</gene>
<dbReference type="InterPro" id="IPR012347">
    <property type="entry name" value="Ferritin-like"/>
</dbReference>
<dbReference type="PRINTS" id="PR01346">
    <property type="entry name" value="HELNAPAPROT"/>
</dbReference>
<accession>A0A8J4H1I7</accession>
<proteinExistence type="inferred from homology"/>
<dbReference type="PIRSF" id="PIRSF005900">
    <property type="entry name" value="Dps"/>
    <property type="match status" value="1"/>
</dbReference>
<evidence type="ECO:0000259" key="3">
    <source>
        <dbReference type="Pfam" id="PF00210"/>
    </source>
</evidence>
<dbReference type="GO" id="GO:0008199">
    <property type="term" value="F:ferric iron binding"/>
    <property type="evidence" value="ECO:0007669"/>
    <property type="project" value="InterPro"/>
</dbReference>
<dbReference type="PANTHER" id="PTHR42932:SF1">
    <property type="entry name" value="GENERAL STRESS PROTEIN 20U"/>
    <property type="match status" value="1"/>
</dbReference>
<dbReference type="EMBL" id="BOVK01000025">
    <property type="protein sequence ID" value="GIQ69227.1"/>
    <property type="molecule type" value="Genomic_DNA"/>
</dbReference>
<dbReference type="PANTHER" id="PTHR42932">
    <property type="entry name" value="GENERAL STRESS PROTEIN 20U"/>
    <property type="match status" value="1"/>
</dbReference>
<dbReference type="CDD" id="cd01043">
    <property type="entry name" value="DPS"/>
    <property type="match status" value="1"/>
</dbReference>
<protein>
    <submittedName>
        <fullName evidence="4">General stress protein 20U</fullName>
    </submittedName>
</protein>
<evidence type="ECO:0000256" key="2">
    <source>
        <dbReference type="RuleBase" id="RU003875"/>
    </source>
</evidence>
<dbReference type="Proteomes" id="UP000677918">
    <property type="component" value="Unassembled WGS sequence"/>
</dbReference>
<dbReference type="InterPro" id="IPR002177">
    <property type="entry name" value="DPS_DNA-bd"/>
</dbReference>
<dbReference type="PROSITE" id="PS00819">
    <property type="entry name" value="DPS_2"/>
    <property type="match status" value="1"/>
</dbReference>
<dbReference type="InterPro" id="IPR009078">
    <property type="entry name" value="Ferritin-like_SF"/>
</dbReference>
<comment type="caution">
    <text evidence="4">The sequence shown here is derived from an EMBL/GenBank/DDBJ whole genome shotgun (WGS) entry which is preliminary data.</text>
</comment>
<evidence type="ECO:0000256" key="1">
    <source>
        <dbReference type="ARBA" id="ARBA00009497"/>
    </source>
</evidence>
<keyword evidence="5" id="KW-1185">Reference proteome</keyword>
<evidence type="ECO:0000313" key="5">
    <source>
        <dbReference type="Proteomes" id="UP000677918"/>
    </source>
</evidence>
<dbReference type="GO" id="GO:0016722">
    <property type="term" value="F:oxidoreductase activity, acting on metal ions"/>
    <property type="evidence" value="ECO:0007669"/>
    <property type="project" value="InterPro"/>
</dbReference>
<name>A0A8J4H1I7_9BACL</name>